<evidence type="ECO:0000256" key="3">
    <source>
        <dbReference type="ARBA" id="ARBA00023157"/>
    </source>
</evidence>
<dbReference type="SUPFAM" id="SSF64268">
    <property type="entry name" value="PX domain"/>
    <property type="match status" value="1"/>
</dbReference>
<dbReference type="InterPro" id="IPR017853">
    <property type="entry name" value="GH"/>
</dbReference>
<evidence type="ECO:0008006" key="11">
    <source>
        <dbReference type="Google" id="ProtNLM"/>
    </source>
</evidence>
<reference evidence="9 10" key="1">
    <citation type="submission" date="2012-05" db="EMBL/GenBank/DDBJ databases">
        <title>Recombination and specialization in a pathogen metapopulation.</title>
        <authorList>
            <person name="Gardiner A."/>
            <person name="Kemen E."/>
            <person name="Schultz-Larsen T."/>
            <person name="MacLean D."/>
            <person name="Van Oosterhout C."/>
            <person name="Jones J.D.G."/>
        </authorList>
    </citation>
    <scope>NUCLEOTIDE SEQUENCE [LARGE SCALE GENOMIC DNA]</scope>
    <source>
        <strain evidence="9 10">Ac Nc2</strain>
    </source>
</reference>
<dbReference type="EMBL" id="CAIX01000086">
    <property type="protein sequence ID" value="CCI45020.1"/>
    <property type="molecule type" value="Genomic_DNA"/>
</dbReference>
<dbReference type="PANTHER" id="PTHR31468">
    <property type="entry name" value="1,3-BETA-GLUCANOSYLTRANSFERASE GAS1"/>
    <property type="match status" value="1"/>
</dbReference>
<dbReference type="AlphaFoldDB" id="A0A024GES9"/>
<dbReference type="OrthoDB" id="421038at2759"/>
<keyword evidence="6" id="KW-1133">Transmembrane helix</keyword>
<evidence type="ECO:0000259" key="8">
    <source>
        <dbReference type="PROSITE" id="PS50195"/>
    </source>
</evidence>
<protein>
    <recommendedName>
        <fullName evidence="11">EGF-like domain-containing protein</fullName>
    </recommendedName>
</protein>
<dbReference type="InterPro" id="IPR001683">
    <property type="entry name" value="PX_dom"/>
</dbReference>
<dbReference type="CDD" id="cd06093">
    <property type="entry name" value="PX_domain"/>
    <property type="match status" value="1"/>
</dbReference>
<evidence type="ECO:0000259" key="7">
    <source>
        <dbReference type="PROSITE" id="PS50026"/>
    </source>
</evidence>
<dbReference type="STRING" id="65357.A0A024GES9"/>
<proteinExistence type="inferred from homology"/>
<dbReference type="InParanoid" id="A0A024GES9"/>
<dbReference type="GO" id="GO:0005886">
    <property type="term" value="C:plasma membrane"/>
    <property type="evidence" value="ECO:0007669"/>
    <property type="project" value="TreeGrafter"/>
</dbReference>
<gene>
    <name evidence="9" type="ORF">BN9_058670</name>
</gene>
<feature type="domain" description="EGF-like" evidence="7">
    <location>
        <begin position="691"/>
        <end position="728"/>
    </location>
</feature>
<dbReference type="InterPro" id="IPR000742">
    <property type="entry name" value="EGF"/>
</dbReference>
<dbReference type="PANTHER" id="PTHR31468:SF2">
    <property type="entry name" value="1,3-BETA-GLUCANOSYLTRANSFERASE GAS1"/>
    <property type="match status" value="1"/>
</dbReference>
<dbReference type="GO" id="GO:0034411">
    <property type="term" value="P:cell wall (1-&gt;3)-beta-D-glucan biosynthetic process"/>
    <property type="evidence" value="ECO:0007669"/>
    <property type="project" value="TreeGrafter"/>
</dbReference>
<evidence type="ECO:0000313" key="9">
    <source>
        <dbReference type="EMBL" id="CCI45020.1"/>
    </source>
</evidence>
<sequence>MEADEVKAVQVFIPAALNRPTHTLYNIFTLVQPVEQEWMVNRRYSQFLQLRRDLCACLSKYQKCPRCPIVLTQILKFSFPHRTLFRTNRVVRKRVKVLQKFLHLLIDLIYLDDTPQCVTCSQSIRNVIRPFLIRGAQPVGSSELTVIQSALSLQSYKVAPRSEKSKGVAPPNFEASFSSTIESDDSDQKVDRWDSLREEEKAGFLRSRNYGDERCYDPALPLEEAMKEVVLAEGLPCTKEDVVARLIDGQVAAPIIVRGNKLYNAKTKERFVIVGMTYEYAVSDTYYTKYSKEVLRTKLAGLKYNTLRLYDVNPEESYDKFMKDMAEINVYVIISVSPDNNPYYGKYRYSTIDRTLPANGKDMTKTCYPALLLEYGKKIIKKFAVHDNLLAILVGNEILQVNLKAAACVKQYAADLKNWMRVNGKKIRLIPLAYAAADSSYGDIIEDADKYHLLKIQGLLCGDRMSNGMMVKSIDIYLINEYRFCPSSTFAEAYERFLTLAKGIPIVIAFGEYGCKLSKGEPRTWEMISYLYDPPSKTKGFSEVFSGGLAYSYGEAKLSSASLFPMFTGGSSEITGKPSDKPSKDFYNLKQALSKHEPFPDKAEWTSNTICKWVPPLKYKIDPKSSIASTGFILPNCNSQQLTPKKGETWVTQSREGAICTDKGAPCDVAIHGKVGTTQESICGEYEIESGGGTCSSSNDCGSNGQCVINKGVGTCHCLACYTGADCSIKDSSSCLELTSSPNAPKFIFMGVGVFLIVMLFIFMALGILAKKKASVLSELRSEMKSRGFAHKPSAVM</sequence>
<feature type="transmembrane region" description="Helical" evidence="6">
    <location>
        <begin position="747"/>
        <end position="770"/>
    </location>
</feature>
<keyword evidence="6" id="KW-0812">Transmembrane</keyword>
<keyword evidence="4" id="KW-0325">Glycoprotein</keyword>
<evidence type="ECO:0000256" key="2">
    <source>
        <dbReference type="ARBA" id="ARBA00022729"/>
    </source>
</evidence>
<dbReference type="Pfam" id="PF03198">
    <property type="entry name" value="Glyco_hydro_72"/>
    <property type="match status" value="1"/>
</dbReference>
<feature type="disulfide bond" evidence="5">
    <location>
        <begin position="718"/>
        <end position="727"/>
    </location>
</feature>
<evidence type="ECO:0000256" key="1">
    <source>
        <dbReference type="ARBA" id="ARBA00007528"/>
    </source>
</evidence>
<keyword evidence="10" id="KW-1185">Reference proteome</keyword>
<evidence type="ECO:0000256" key="6">
    <source>
        <dbReference type="SAM" id="Phobius"/>
    </source>
</evidence>
<feature type="domain" description="PX" evidence="8">
    <location>
        <begin position="3"/>
        <end position="139"/>
    </location>
</feature>
<evidence type="ECO:0000256" key="4">
    <source>
        <dbReference type="ARBA" id="ARBA00023180"/>
    </source>
</evidence>
<name>A0A024GES9_9STRA</name>
<keyword evidence="6" id="KW-0472">Membrane</keyword>
<keyword evidence="5" id="KW-0245">EGF-like domain</keyword>
<dbReference type="InterPro" id="IPR004886">
    <property type="entry name" value="Glucanosyltransferase"/>
</dbReference>
<evidence type="ECO:0000256" key="5">
    <source>
        <dbReference type="PROSITE-ProRule" id="PRU00076"/>
    </source>
</evidence>
<keyword evidence="3 5" id="KW-1015">Disulfide bond</keyword>
<comment type="similarity">
    <text evidence="1">Belongs to the glycosyl hydrolase 72 family.</text>
</comment>
<dbReference type="Pfam" id="PF00787">
    <property type="entry name" value="PX"/>
    <property type="match status" value="1"/>
</dbReference>
<comment type="caution">
    <text evidence="9">The sequence shown here is derived from an EMBL/GenBank/DDBJ whole genome shotgun (WGS) entry which is preliminary data.</text>
</comment>
<evidence type="ECO:0000313" key="10">
    <source>
        <dbReference type="Proteomes" id="UP000053237"/>
    </source>
</evidence>
<organism evidence="9 10">
    <name type="scientific">Albugo candida</name>
    <dbReference type="NCBI Taxonomy" id="65357"/>
    <lineage>
        <taxon>Eukaryota</taxon>
        <taxon>Sar</taxon>
        <taxon>Stramenopiles</taxon>
        <taxon>Oomycota</taxon>
        <taxon>Peronosporomycetes</taxon>
        <taxon>Albuginales</taxon>
        <taxon>Albuginaceae</taxon>
        <taxon>Albugo</taxon>
    </lineage>
</organism>
<dbReference type="PROSITE" id="PS00022">
    <property type="entry name" value="EGF_1"/>
    <property type="match status" value="1"/>
</dbReference>
<dbReference type="Gene3D" id="3.30.1520.10">
    <property type="entry name" value="Phox-like domain"/>
    <property type="match status" value="1"/>
</dbReference>
<dbReference type="GO" id="GO:0035091">
    <property type="term" value="F:phosphatidylinositol binding"/>
    <property type="evidence" value="ECO:0007669"/>
    <property type="project" value="InterPro"/>
</dbReference>
<dbReference type="GO" id="GO:0042124">
    <property type="term" value="F:1,3-beta-glucanosyltransferase activity"/>
    <property type="evidence" value="ECO:0007669"/>
    <property type="project" value="TreeGrafter"/>
</dbReference>
<dbReference type="Gene3D" id="3.20.20.80">
    <property type="entry name" value="Glycosidases"/>
    <property type="match status" value="1"/>
</dbReference>
<keyword evidence="2" id="KW-0732">Signal</keyword>
<comment type="caution">
    <text evidence="5">Lacks conserved residue(s) required for the propagation of feature annotation.</text>
</comment>
<dbReference type="SUPFAM" id="SSF51445">
    <property type="entry name" value="(Trans)glycosidases"/>
    <property type="match status" value="1"/>
</dbReference>
<accession>A0A024GES9</accession>
<dbReference type="PROSITE" id="PS50026">
    <property type="entry name" value="EGF_3"/>
    <property type="match status" value="1"/>
</dbReference>
<dbReference type="PROSITE" id="PS50195">
    <property type="entry name" value="PX"/>
    <property type="match status" value="1"/>
</dbReference>
<dbReference type="Proteomes" id="UP000053237">
    <property type="component" value="Unassembled WGS sequence"/>
</dbReference>
<dbReference type="InterPro" id="IPR036871">
    <property type="entry name" value="PX_dom_sf"/>
</dbReference>
<dbReference type="CDD" id="cd00053">
    <property type="entry name" value="EGF"/>
    <property type="match status" value="1"/>
</dbReference>